<gene>
    <name evidence="2" type="ORF">Q428_00015</name>
</gene>
<reference evidence="2 3" key="1">
    <citation type="journal article" date="2014" name="Genome Announc.">
        <title>Draft Genome Sequence of Fervidicella metallireducens Strain AeBT, an Iron-Reducing Thermoanaerobe from the Great Artesian Basin.</title>
        <authorList>
            <person name="Patel B.K."/>
        </authorList>
    </citation>
    <scope>NUCLEOTIDE SEQUENCE [LARGE SCALE GENOMIC DNA]</scope>
    <source>
        <strain evidence="2 3">AeB</strain>
    </source>
</reference>
<evidence type="ECO:0000256" key="1">
    <source>
        <dbReference type="SAM" id="Phobius"/>
    </source>
</evidence>
<accession>A0A017RZ31</accession>
<evidence type="ECO:0000313" key="3">
    <source>
        <dbReference type="Proteomes" id="UP000019681"/>
    </source>
</evidence>
<name>A0A017RZ31_9CLOT</name>
<keyword evidence="3" id="KW-1185">Reference proteome</keyword>
<organism evidence="2 3">
    <name type="scientific">Fervidicella metallireducens AeB</name>
    <dbReference type="NCBI Taxonomy" id="1403537"/>
    <lineage>
        <taxon>Bacteria</taxon>
        <taxon>Bacillati</taxon>
        <taxon>Bacillota</taxon>
        <taxon>Clostridia</taxon>
        <taxon>Eubacteriales</taxon>
        <taxon>Clostridiaceae</taxon>
        <taxon>Fervidicella</taxon>
    </lineage>
</organism>
<evidence type="ECO:0000313" key="2">
    <source>
        <dbReference type="EMBL" id="EYE89846.1"/>
    </source>
</evidence>
<dbReference type="RefSeq" id="WP_035377016.1">
    <property type="nucleotide sequence ID" value="NZ_AZQP01000001.1"/>
</dbReference>
<dbReference type="EMBL" id="AZQP01000001">
    <property type="protein sequence ID" value="EYE89846.1"/>
    <property type="molecule type" value="Genomic_DNA"/>
</dbReference>
<dbReference type="AlphaFoldDB" id="A0A017RZ31"/>
<dbReference type="STRING" id="1403537.Q428_00015"/>
<feature type="transmembrane region" description="Helical" evidence="1">
    <location>
        <begin position="16"/>
        <end position="36"/>
    </location>
</feature>
<sequence length="164" mass="19379">MGTLYRETVAYRHRKLAKFFLLLIALIVLIDFTIILSDLKRFIREFIYLGYGIIPLAIIITFLIWVKCKTKFRYAIIDNELIIERFNGNKRKVELSLNAKHILKIEKVSSETKKSEIDKDSIFLCTKRLALAYKVTYEKEGNIYSFYFEPSSRLINKLNQLISR</sequence>
<dbReference type="Proteomes" id="UP000019681">
    <property type="component" value="Unassembled WGS sequence"/>
</dbReference>
<feature type="transmembrane region" description="Helical" evidence="1">
    <location>
        <begin position="48"/>
        <end position="66"/>
    </location>
</feature>
<protein>
    <submittedName>
        <fullName evidence="2">Uncharacterized protein</fullName>
    </submittedName>
</protein>
<comment type="caution">
    <text evidence="2">The sequence shown here is derived from an EMBL/GenBank/DDBJ whole genome shotgun (WGS) entry which is preliminary data.</text>
</comment>
<dbReference type="OrthoDB" id="1953575at2"/>
<proteinExistence type="predicted"/>
<keyword evidence="1" id="KW-1133">Transmembrane helix</keyword>
<keyword evidence="1" id="KW-0812">Transmembrane</keyword>
<keyword evidence="1" id="KW-0472">Membrane</keyword>